<feature type="transmembrane region" description="Helical" evidence="7">
    <location>
        <begin position="223"/>
        <end position="245"/>
    </location>
</feature>
<feature type="domain" description="PhoU" evidence="8">
    <location>
        <begin position="352"/>
        <end position="437"/>
    </location>
</feature>
<evidence type="ECO:0000256" key="3">
    <source>
        <dbReference type="ARBA" id="ARBA00022692"/>
    </source>
</evidence>
<comment type="subcellular location">
    <subcellularLocation>
        <location evidence="1">Cell membrane</location>
        <topology evidence="1">Multi-pass membrane protein</topology>
    </subcellularLocation>
</comment>
<evidence type="ECO:0000256" key="2">
    <source>
        <dbReference type="ARBA" id="ARBA00022475"/>
    </source>
</evidence>
<dbReference type="RefSeq" id="WP_090471617.1">
    <property type="nucleotide sequence ID" value="NZ_CACWQI010000014.1"/>
</dbReference>
<dbReference type="Pfam" id="PF01895">
    <property type="entry name" value="PhoU"/>
    <property type="match status" value="2"/>
</dbReference>
<dbReference type="OrthoDB" id="9763003at2"/>
<feature type="domain" description="PhoU" evidence="8">
    <location>
        <begin position="470"/>
        <end position="538"/>
    </location>
</feature>
<evidence type="ECO:0000259" key="8">
    <source>
        <dbReference type="Pfam" id="PF01895"/>
    </source>
</evidence>
<keyword evidence="3 7" id="KW-0812">Transmembrane</keyword>
<dbReference type="InterPro" id="IPR026022">
    <property type="entry name" value="PhoU_dom"/>
</dbReference>
<dbReference type="EMBL" id="FPBT01000019">
    <property type="protein sequence ID" value="SFU61390.1"/>
    <property type="molecule type" value="Genomic_DNA"/>
</dbReference>
<evidence type="ECO:0000256" key="4">
    <source>
        <dbReference type="ARBA" id="ARBA00022989"/>
    </source>
</evidence>
<proteinExistence type="predicted"/>
<accession>A0A1I7HKU5</accession>
<dbReference type="Proteomes" id="UP000198817">
    <property type="component" value="Unassembled WGS sequence"/>
</dbReference>
<feature type="transmembrane region" description="Helical" evidence="7">
    <location>
        <begin position="182"/>
        <end position="203"/>
    </location>
</feature>
<name>A0A1I7HKU5_9FIRM</name>
<feature type="transmembrane region" description="Helical" evidence="7">
    <location>
        <begin position="48"/>
        <end position="73"/>
    </location>
</feature>
<evidence type="ECO:0000256" key="7">
    <source>
        <dbReference type="SAM" id="Phobius"/>
    </source>
</evidence>
<keyword evidence="5 7" id="KW-0472">Membrane</keyword>
<keyword evidence="4 7" id="KW-1133">Transmembrane helix</keyword>
<dbReference type="PANTHER" id="PTHR10010">
    <property type="entry name" value="SOLUTE CARRIER FAMILY 34 SODIUM PHOSPHATE , MEMBER 2-RELATED"/>
    <property type="match status" value="1"/>
</dbReference>
<keyword evidence="2" id="KW-1003">Cell membrane</keyword>
<dbReference type="InterPro" id="IPR038078">
    <property type="entry name" value="PhoU-like_sf"/>
</dbReference>
<feature type="region of interest" description="Disordered" evidence="6">
    <location>
        <begin position="576"/>
        <end position="597"/>
    </location>
</feature>
<feature type="transmembrane region" description="Helical" evidence="7">
    <location>
        <begin position="298"/>
        <end position="317"/>
    </location>
</feature>
<dbReference type="SUPFAM" id="SSF109755">
    <property type="entry name" value="PhoU-like"/>
    <property type="match status" value="1"/>
</dbReference>
<dbReference type="Gene3D" id="1.20.58.220">
    <property type="entry name" value="Phosphate transport system protein phou homolog 2, domain 2"/>
    <property type="match status" value="1"/>
</dbReference>
<keyword evidence="10" id="KW-1185">Reference proteome</keyword>
<evidence type="ECO:0000256" key="6">
    <source>
        <dbReference type="SAM" id="MobiDB-lite"/>
    </source>
</evidence>
<dbReference type="InterPro" id="IPR003841">
    <property type="entry name" value="Na/Pi_transpt"/>
</dbReference>
<sequence length="597" mass="65862">MDIFSFFTLFGGLAFFLYGMTIMSSSLEKVAGGKMEVILNKMTSNKYMGLLLGAVITIAIQSSSAVTVMLVGLVNSGIMDISNTIGVIMGSNIGTTVTAWIMSMIGISSSNVFVRMLKPESFSPIMALVGIIMVMTGKTNKKRDIGTILIGFAILMYGMKFMSDSVSPLADDPRFETMMAHFTNPLLGILVGLGVTAVIQSSAASVGMLQALAMTGQITWGMAIPIIMGQNIGTCATALISSIGVNRNAKRVTVLHILFNVIGTVLFMAAYFIGYGFLNRVLLDKTINPVEIALFHSIFNITTTVILLPFTGKLVAISKRVIKTEDRSVAFLDERLLNTPTVAVAECNRQTDEMGRMALRSLHMALELLSAWDEQKAQTVRDLEREVDEYEDHIGTFLVKVSALDLTEADSAEVSKMLHSITEFERISDHALNIVETAVEIHEKDVRFSEEGDTEVRVLVRALMEISSIAFQAYFDSDVEGAKAVEPLEEVIDKLTEKIKVHHVDRLQKGVCTIANGFVLTDLMNDVERVSDHCSNLALGVIELADDAFDVHEYQEENLNMSNPEFRAKYQEYKEKYELPHRNRKQHSGRSAEEKAK</sequence>
<feature type="transmembrane region" description="Helical" evidence="7">
    <location>
        <begin position="93"/>
        <end position="114"/>
    </location>
</feature>
<organism evidence="9 10">
    <name type="scientific">Eubacterium pyruvativorans</name>
    <dbReference type="NCBI Taxonomy" id="155865"/>
    <lineage>
        <taxon>Bacteria</taxon>
        <taxon>Bacillati</taxon>
        <taxon>Bacillota</taxon>
        <taxon>Clostridia</taxon>
        <taxon>Eubacteriales</taxon>
        <taxon>Eubacteriaceae</taxon>
        <taxon>Eubacterium</taxon>
    </lineage>
</organism>
<dbReference type="AlphaFoldDB" id="A0A1I7HKU5"/>
<dbReference type="STRING" id="155865.SAMN05216515_1208"/>
<dbReference type="GO" id="GO:0005436">
    <property type="term" value="F:sodium:phosphate symporter activity"/>
    <property type="evidence" value="ECO:0007669"/>
    <property type="project" value="InterPro"/>
</dbReference>
<reference evidence="9 10" key="1">
    <citation type="submission" date="2016-10" db="EMBL/GenBank/DDBJ databases">
        <authorList>
            <person name="de Groot N.N."/>
        </authorList>
    </citation>
    <scope>NUCLEOTIDE SEQUENCE [LARGE SCALE GENOMIC DNA]</scope>
    <source>
        <strain evidence="9 10">KHGC13</strain>
    </source>
</reference>
<dbReference type="NCBIfam" id="NF037997">
    <property type="entry name" value="Na_Pi_symport"/>
    <property type="match status" value="1"/>
</dbReference>
<feature type="transmembrane region" description="Helical" evidence="7">
    <location>
        <begin position="6"/>
        <end position="27"/>
    </location>
</feature>
<evidence type="ECO:0000256" key="5">
    <source>
        <dbReference type="ARBA" id="ARBA00023136"/>
    </source>
</evidence>
<evidence type="ECO:0000313" key="10">
    <source>
        <dbReference type="Proteomes" id="UP000198817"/>
    </source>
</evidence>
<dbReference type="GO" id="GO:0044341">
    <property type="term" value="P:sodium-dependent phosphate transport"/>
    <property type="evidence" value="ECO:0007669"/>
    <property type="project" value="InterPro"/>
</dbReference>
<dbReference type="PANTHER" id="PTHR10010:SF46">
    <property type="entry name" value="SODIUM-DEPENDENT PHOSPHATE TRANSPORT PROTEIN 2B"/>
    <property type="match status" value="1"/>
</dbReference>
<gene>
    <name evidence="9" type="ORF">SAMN05216508_11916</name>
</gene>
<protein>
    <submittedName>
        <fullName evidence="9">Phosphate:Na+ symporter</fullName>
    </submittedName>
</protein>
<dbReference type="Pfam" id="PF02690">
    <property type="entry name" value="Na_Pi_cotrans"/>
    <property type="match status" value="1"/>
</dbReference>
<dbReference type="GO" id="GO:0005886">
    <property type="term" value="C:plasma membrane"/>
    <property type="evidence" value="ECO:0007669"/>
    <property type="project" value="UniProtKB-SubCell"/>
</dbReference>
<feature type="transmembrane region" description="Helical" evidence="7">
    <location>
        <begin position="257"/>
        <end position="278"/>
    </location>
</feature>
<feature type="transmembrane region" description="Helical" evidence="7">
    <location>
        <begin position="145"/>
        <end position="162"/>
    </location>
</feature>
<evidence type="ECO:0000313" key="9">
    <source>
        <dbReference type="EMBL" id="SFU61390.1"/>
    </source>
</evidence>
<evidence type="ECO:0000256" key="1">
    <source>
        <dbReference type="ARBA" id="ARBA00004651"/>
    </source>
</evidence>